<name>A0A977KBW6_9CREN</name>
<dbReference type="EMBL" id="CP006868">
    <property type="protein sequence ID" value="UXD22804.1"/>
    <property type="molecule type" value="Genomic_DNA"/>
</dbReference>
<protein>
    <submittedName>
        <fullName evidence="1">Uncharacterized protein</fullName>
    </submittedName>
</protein>
<sequence length="41" mass="4920">MKDEFIPSETNPLDLTFPHERVVEENEDLFNQREEWGRKGS</sequence>
<gene>
    <name evidence="1" type="ORF">IPA_08380</name>
</gene>
<accession>A0A977KBW6</accession>
<reference evidence="1" key="1">
    <citation type="submission" date="2013-11" db="EMBL/GenBank/DDBJ databases">
        <title>Comparative genomics of Ignicoccus.</title>
        <authorList>
            <person name="Podar M."/>
        </authorList>
    </citation>
    <scope>NUCLEOTIDE SEQUENCE</scope>
    <source>
        <strain evidence="1">DSM 13166</strain>
    </source>
</reference>
<proteinExistence type="predicted"/>
<keyword evidence="2" id="KW-1185">Reference proteome</keyword>
<dbReference type="AlphaFoldDB" id="A0A977KBW6"/>
<evidence type="ECO:0000313" key="1">
    <source>
        <dbReference type="EMBL" id="UXD22804.1"/>
    </source>
</evidence>
<evidence type="ECO:0000313" key="2">
    <source>
        <dbReference type="Proteomes" id="UP001063698"/>
    </source>
</evidence>
<organism evidence="1 2">
    <name type="scientific">Ignicoccus pacificus DSM 13166</name>
    <dbReference type="NCBI Taxonomy" id="940294"/>
    <lineage>
        <taxon>Archaea</taxon>
        <taxon>Thermoproteota</taxon>
        <taxon>Thermoprotei</taxon>
        <taxon>Desulfurococcales</taxon>
        <taxon>Desulfurococcaceae</taxon>
        <taxon>Ignicoccus</taxon>
    </lineage>
</organism>
<dbReference type="KEGG" id="ipc:IPA_08380"/>
<dbReference type="Proteomes" id="UP001063698">
    <property type="component" value="Chromosome"/>
</dbReference>